<evidence type="ECO:0000259" key="2">
    <source>
        <dbReference type="PROSITE" id="PS50878"/>
    </source>
</evidence>
<dbReference type="InterPro" id="IPR000477">
    <property type="entry name" value="RT_dom"/>
</dbReference>
<accession>A0A0B5CEU2</accession>
<reference evidence="4" key="1">
    <citation type="submission" date="2014-05" db="EMBL/GenBank/DDBJ databases">
        <title>Complete Genome sequence of Neisseria elongata subsp. glycolytica.</title>
        <authorList>
            <person name="Veyrier F.J."/>
            <person name="Taha M.-K."/>
        </authorList>
    </citation>
    <scope>NUCLEOTIDE SEQUENCE [LARGE SCALE GENOMIC DNA]</scope>
    <source>
        <strain evidence="4">ATCC 29315</strain>
    </source>
</reference>
<evidence type="ECO:0000256" key="1">
    <source>
        <dbReference type="ARBA" id="ARBA00034120"/>
    </source>
</evidence>
<dbReference type="PATRIC" id="fig|546263.7.peg.141"/>
<evidence type="ECO:0000313" key="4">
    <source>
        <dbReference type="Proteomes" id="UP000031392"/>
    </source>
</evidence>
<dbReference type="KEGG" id="nel:NELON_00645"/>
<evidence type="ECO:0000313" key="3">
    <source>
        <dbReference type="EMBL" id="AJE17533.1"/>
    </source>
</evidence>
<dbReference type="InterPro" id="IPR051083">
    <property type="entry name" value="GrpII_Intron_Splice-Mob/Def"/>
</dbReference>
<dbReference type="HOGENOM" id="CLU_038920_0_0_4"/>
<dbReference type="PANTHER" id="PTHR34047:SF8">
    <property type="entry name" value="PROTEIN YKFC"/>
    <property type="match status" value="1"/>
</dbReference>
<dbReference type="EMBL" id="CP007726">
    <property type="protein sequence ID" value="AJE17533.1"/>
    <property type="molecule type" value="Genomic_DNA"/>
</dbReference>
<name>A0A0B5CEU2_NEIEG</name>
<comment type="similarity">
    <text evidence="1">Belongs to the bacterial reverse transcriptase family.</text>
</comment>
<dbReference type="PANTHER" id="PTHR34047">
    <property type="entry name" value="NUCLEAR INTRON MATURASE 1, MITOCHONDRIAL-RELATED"/>
    <property type="match status" value="1"/>
</dbReference>
<organism evidence="3 4">
    <name type="scientific">Neisseria elongata subsp. glycolytica ATCC 29315</name>
    <dbReference type="NCBI Taxonomy" id="546263"/>
    <lineage>
        <taxon>Bacteria</taxon>
        <taxon>Pseudomonadati</taxon>
        <taxon>Pseudomonadota</taxon>
        <taxon>Betaproteobacteria</taxon>
        <taxon>Neisseriales</taxon>
        <taxon>Neisseriaceae</taxon>
        <taxon>Neisseria</taxon>
    </lineage>
</organism>
<gene>
    <name evidence="3" type="ORF">NELON_00645</name>
</gene>
<protein>
    <recommendedName>
        <fullName evidence="2">Reverse transcriptase domain-containing protein</fullName>
    </recommendedName>
</protein>
<dbReference type="Proteomes" id="UP000031392">
    <property type="component" value="Chromosome"/>
</dbReference>
<dbReference type="SUPFAM" id="SSF56672">
    <property type="entry name" value="DNA/RNA polymerases"/>
    <property type="match status" value="1"/>
</dbReference>
<dbReference type="NCBIfam" id="NF041746">
    <property type="entry name" value="Drt2"/>
    <property type="match status" value="1"/>
</dbReference>
<reference evidence="3 4" key="2">
    <citation type="journal article" date="2015" name="PLoS Genet.">
        <title>Common Cell Shape Evolution of Two Nasopharyngeal Pathogens.</title>
        <authorList>
            <person name="Veyrier F.J."/>
            <person name="Biais N."/>
            <person name="Morales P."/>
            <person name="Belkacem N."/>
            <person name="Guilhen C."/>
            <person name="Ranjeva S."/>
            <person name="Sismeiro O."/>
            <person name="Pehau-Arnaudet G."/>
            <person name="Rocha E.P."/>
            <person name="Werts C."/>
            <person name="Taha M.K."/>
            <person name="Boneca I.G."/>
        </authorList>
    </citation>
    <scope>NUCLEOTIDE SEQUENCE [LARGE SCALE GENOMIC DNA]</scope>
    <source>
        <strain evidence="3 4">ATCC 29315</strain>
    </source>
</reference>
<dbReference type="Pfam" id="PF00078">
    <property type="entry name" value="RVT_1"/>
    <property type="match status" value="1"/>
</dbReference>
<dbReference type="InterPro" id="IPR043502">
    <property type="entry name" value="DNA/RNA_pol_sf"/>
</dbReference>
<keyword evidence="4" id="KW-1185">Reference proteome</keyword>
<dbReference type="AlphaFoldDB" id="A0A0B5CEU2"/>
<proteinExistence type="inferred from homology"/>
<sequence>MFNFMSTSNPSWYKCRGYLHFDSPINSRQAISLVTSPKKVVTHSFYPFLSCTLSMPKVKKENGELKRDAKEREIAYASHKDSHIFSYYTHILNGKYENLIENKYHSINNSVLAFRKLGKSNIEFAKYAFDYILKYKNCSVIALDVSNFFGNIDHNILKEKWKKIISNDTLPPDHFAVFKAITQYSIIKKEIAFKEFGISIHTPRSNSRKQICSPEEFRKFRDEFNDTLLKGNQVIYSNKGKGKGIPQGSPISALLSNIYMIDFDIIVQDIIQEKNGLYMRYCDDILCIIPSDKLEIIRTFIKNEIKKLKLDINEKKTEIVNFKFDQEKNKITNDKKLQYLGFILKNESITIRPAAFTKYSKKMKRGVSLAKQTQRKYNKIRELNGKEKKKIFKHKLFVTYSHLGKRNFVSYGKRAAWIMESKQIRKQLKPLFNRLKARIKDCDTLE</sequence>
<feature type="domain" description="Reverse transcriptase" evidence="2">
    <location>
        <begin position="68"/>
        <end position="344"/>
    </location>
</feature>
<dbReference type="CDD" id="cd01651">
    <property type="entry name" value="RT_G2_intron"/>
    <property type="match status" value="1"/>
</dbReference>
<dbReference type="PROSITE" id="PS50878">
    <property type="entry name" value="RT_POL"/>
    <property type="match status" value="1"/>
</dbReference>